<dbReference type="InterPro" id="IPR004868">
    <property type="entry name" value="DNA-dir_DNA_pol_B_mt/vir"/>
</dbReference>
<evidence type="ECO:0000259" key="10">
    <source>
        <dbReference type="Pfam" id="PF03175"/>
    </source>
</evidence>
<evidence type="ECO:0000256" key="5">
    <source>
        <dbReference type="ARBA" id="ARBA00022705"/>
    </source>
</evidence>
<dbReference type="GO" id="GO:0003677">
    <property type="term" value="F:DNA binding"/>
    <property type="evidence" value="ECO:0007669"/>
    <property type="project" value="UniProtKB-KW"/>
</dbReference>
<evidence type="ECO:0000313" key="11">
    <source>
        <dbReference type="EMBL" id="PKY55993.1"/>
    </source>
</evidence>
<dbReference type="GO" id="GO:0000166">
    <property type="term" value="F:nucleotide binding"/>
    <property type="evidence" value="ECO:0007669"/>
    <property type="project" value="InterPro"/>
</dbReference>
<keyword evidence="7" id="KW-0238">DNA-binding</keyword>
<dbReference type="Pfam" id="PF03175">
    <property type="entry name" value="DNA_pol_B_2"/>
    <property type="match status" value="1"/>
</dbReference>
<feature type="region of interest" description="Disordered" evidence="9">
    <location>
        <begin position="31"/>
        <end position="58"/>
    </location>
</feature>
<dbReference type="EMBL" id="LLXI01002031">
    <property type="protein sequence ID" value="PKY55993.1"/>
    <property type="molecule type" value="Genomic_DNA"/>
</dbReference>
<organism evidence="11 12">
    <name type="scientific">Rhizophagus irregularis</name>
    <dbReference type="NCBI Taxonomy" id="588596"/>
    <lineage>
        <taxon>Eukaryota</taxon>
        <taxon>Fungi</taxon>
        <taxon>Fungi incertae sedis</taxon>
        <taxon>Mucoromycota</taxon>
        <taxon>Glomeromycotina</taxon>
        <taxon>Glomeromycetes</taxon>
        <taxon>Glomerales</taxon>
        <taxon>Glomeraceae</taxon>
        <taxon>Rhizophagus</taxon>
    </lineage>
</organism>
<dbReference type="GO" id="GO:0003887">
    <property type="term" value="F:DNA-directed DNA polymerase activity"/>
    <property type="evidence" value="ECO:0007669"/>
    <property type="project" value="UniProtKB-KW"/>
</dbReference>
<protein>
    <recommendedName>
        <fullName evidence="2">DNA-directed DNA polymerase</fullName>
        <ecNumber evidence="2">2.7.7.7</ecNumber>
    </recommendedName>
</protein>
<accession>A0A2I1HAT6</accession>
<gene>
    <name evidence="11" type="ORF">RhiirA4_427936</name>
</gene>
<evidence type="ECO:0000256" key="7">
    <source>
        <dbReference type="ARBA" id="ARBA00023125"/>
    </source>
</evidence>
<evidence type="ECO:0000256" key="4">
    <source>
        <dbReference type="ARBA" id="ARBA00022695"/>
    </source>
</evidence>
<dbReference type="Proteomes" id="UP000234323">
    <property type="component" value="Unassembled WGS sequence"/>
</dbReference>
<feature type="domain" description="DNA-directed DNA polymerase family B mitochondria/virus" evidence="10">
    <location>
        <begin position="139"/>
        <end position="341"/>
    </location>
</feature>
<evidence type="ECO:0000256" key="8">
    <source>
        <dbReference type="ARBA" id="ARBA00049244"/>
    </source>
</evidence>
<comment type="catalytic activity">
    <reaction evidence="8">
        <text>DNA(n) + a 2'-deoxyribonucleoside 5'-triphosphate = DNA(n+1) + diphosphate</text>
        <dbReference type="Rhea" id="RHEA:22508"/>
        <dbReference type="Rhea" id="RHEA-COMP:17339"/>
        <dbReference type="Rhea" id="RHEA-COMP:17340"/>
        <dbReference type="ChEBI" id="CHEBI:33019"/>
        <dbReference type="ChEBI" id="CHEBI:61560"/>
        <dbReference type="ChEBI" id="CHEBI:173112"/>
        <dbReference type="EC" id="2.7.7.7"/>
    </reaction>
</comment>
<dbReference type="GO" id="GO:0006260">
    <property type="term" value="P:DNA replication"/>
    <property type="evidence" value="ECO:0007669"/>
    <property type="project" value="UniProtKB-KW"/>
</dbReference>
<evidence type="ECO:0000256" key="9">
    <source>
        <dbReference type="SAM" id="MobiDB-lite"/>
    </source>
</evidence>
<sequence>MSSLLGSIFGTLGNLFGNFLPSWGSDSLSDNIYPPPHDNIPDNDYQGSEGSETSSEYDTAFPSSTRWYSASRGFLCYRESSKSKEVEFFNGVSYWIGRKNEFTELSRDWFFIRVDKNETLEEAHKRYTNESIAISFESNDLIDMRKTGTYAATSLRLFQDVTKGATKSTRLSNEEELWISKASIGSIIWTEPYEGDAKQYDVNEFYPSVLLQKGVQWPTGSGKFKTITRLNNNLQYGIYRVHIEGLPKKSSPQCSQLFRYNQEEYYTHYDIEIARKNGLGVELINITPNAYVFNPENLMDGKELFEDWAKVLIAIKRKKGIAGKIAKDLLVSLWGILCENPRKNGKVGPYRRMKPFVLALGRKTITEIIRPISNHVKRIHTDSFILTNTIDNNLQVGPNTGDLKCEKDGYVIVKNSINVSWSNTEKISTNSLVKRDERKREIILPNEIILLILGYCSKLHPLLFVYGMQMYAVYYGMI</sequence>
<comment type="caution">
    <text evidence="11">The sequence shown here is derived from an EMBL/GenBank/DDBJ whole genome shotgun (WGS) entry which is preliminary data.</text>
</comment>
<evidence type="ECO:0000256" key="3">
    <source>
        <dbReference type="ARBA" id="ARBA00022679"/>
    </source>
</evidence>
<evidence type="ECO:0000256" key="2">
    <source>
        <dbReference type="ARBA" id="ARBA00012417"/>
    </source>
</evidence>
<keyword evidence="12" id="KW-1185">Reference proteome</keyword>
<dbReference type="AlphaFoldDB" id="A0A2I1HAT6"/>
<name>A0A2I1HAT6_9GLOM</name>
<evidence type="ECO:0000256" key="1">
    <source>
        <dbReference type="ARBA" id="ARBA00005755"/>
    </source>
</evidence>
<dbReference type="VEuPathDB" id="FungiDB:RhiirA1_389722"/>
<comment type="similarity">
    <text evidence="1">Belongs to the DNA polymerase type-B family.</text>
</comment>
<keyword evidence="5" id="KW-0235">DNA replication</keyword>
<dbReference type="InterPro" id="IPR043502">
    <property type="entry name" value="DNA/RNA_pol_sf"/>
</dbReference>
<keyword evidence="3" id="KW-0808">Transferase</keyword>
<dbReference type="EC" id="2.7.7.7" evidence="2"/>
<keyword evidence="6" id="KW-0239">DNA-directed DNA polymerase</keyword>
<evidence type="ECO:0000256" key="6">
    <source>
        <dbReference type="ARBA" id="ARBA00022932"/>
    </source>
</evidence>
<dbReference type="VEuPathDB" id="FungiDB:RhiirFUN_024552"/>
<dbReference type="VEuPathDB" id="FungiDB:FUN_014186"/>
<keyword evidence="4" id="KW-0548">Nucleotidyltransferase</keyword>
<dbReference type="SUPFAM" id="SSF56672">
    <property type="entry name" value="DNA/RNA polymerases"/>
    <property type="match status" value="1"/>
</dbReference>
<reference evidence="11 12" key="1">
    <citation type="submission" date="2015-10" db="EMBL/GenBank/DDBJ databases">
        <title>Genome analyses suggest a sexual origin of heterokaryosis in a supposedly ancient asexual fungus.</title>
        <authorList>
            <person name="Ropars J."/>
            <person name="Sedzielewska K."/>
            <person name="Noel J."/>
            <person name="Charron P."/>
            <person name="Farinelli L."/>
            <person name="Marton T."/>
            <person name="Kruger M."/>
            <person name="Pelin A."/>
            <person name="Brachmann A."/>
            <person name="Corradi N."/>
        </authorList>
    </citation>
    <scope>NUCLEOTIDE SEQUENCE [LARGE SCALE GENOMIC DNA]</scope>
    <source>
        <strain evidence="11 12">A4</strain>
    </source>
</reference>
<proteinExistence type="inferred from homology"/>
<evidence type="ECO:0000313" key="12">
    <source>
        <dbReference type="Proteomes" id="UP000234323"/>
    </source>
</evidence>
<feature type="compositionally biased region" description="Polar residues" evidence="9">
    <location>
        <begin position="45"/>
        <end position="58"/>
    </location>
</feature>